<dbReference type="RefSeq" id="WP_077494713.1">
    <property type="nucleotide sequence ID" value="NZ_MLHG01000073.1"/>
</dbReference>
<gene>
    <name evidence="2" type="ORF">BKK47_09935</name>
</gene>
<evidence type="ECO:0000313" key="3">
    <source>
        <dbReference type="Proteomes" id="UP000189426"/>
    </source>
</evidence>
<sequence>MKCAIAKHNDLLLKQAIQHYRKSSTIFTFLSLYSDFEPYPIDEVVNVLKRKISDLESELEPWRKLGRENEALETQLYALKKQLKRMEQRQGEMTDEH</sequence>
<evidence type="ECO:0000313" key="2">
    <source>
        <dbReference type="EMBL" id="OOF38194.1"/>
    </source>
</evidence>
<feature type="coiled-coil region" evidence="1">
    <location>
        <begin position="69"/>
        <end position="96"/>
    </location>
</feature>
<dbReference type="STRING" id="1908257.BKK47_09935"/>
<dbReference type="AlphaFoldDB" id="A0A1V3ICS2"/>
<organism evidence="2 3">
    <name type="scientific">Rodentibacter mrazii</name>
    <dbReference type="NCBI Taxonomy" id="1908257"/>
    <lineage>
        <taxon>Bacteria</taxon>
        <taxon>Pseudomonadati</taxon>
        <taxon>Pseudomonadota</taxon>
        <taxon>Gammaproteobacteria</taxon>
        <taxon>Pasteurellales</taxon>
        <taxon>Pasteurellaceae</taxon>
        <taxon>Rodentibacter</taxon>
    </lineage>
</organism>
<comment type="caution">
    <text evidence="2">The sequence shown here is derived from an EMBL/GenBank/DDBJ whole genome shotgun (WGS) entry which is preliminary data.</text>
</comment>
<keyword evidence="1" id="KW-0175">Coiled coil</keyword>
<dbReference type="Proteomes" id="UP000189426">
    <property type="component" value="Unassembled WGS sequence"/>
</dbReference>
<name>A0A1V3ICS2_9PAST</name>
<keyword evidence="3" id="KW-1185">Reference proteome</keyword>
<accession>A0A1V3ICS2</accession>
<protein>
    <submittedName>
        <fullName evidence="2">Uncharacterized protein</fullName>
    </submittedName>
</protein>
<dbReference type="EMBL" id="MLHG01000073">
    <property type="protein sequence ID" value="OOF38194.1"/>
    <property type="molecule type" value="Genomic_DNA"/>
</dbReference>
<reference evidence="2 3" key="1">
    <citation type="submission" date="2016-10" db="EMBL/GenBank/DDBJ databases">
        <title>Rodentibacter gen. nov. and new species.</title>
        <authorList>
            <person name="Christensen H."/>
        </authorList>
    </citation>
    <scope>NUCLEOTIDE SEQUENCE [LARGE SCALE GENOMIC DNA]</scope>
    <source>
        <strain evidence="2 3">Ppn418</strain>
    </source>
</reference>
<proteinExistence type="predicted"/>
<evidence type="ECO:0000256" key="1">
    <source>
        <dbReference type="SAM" id="Coils"/>
    </source>
</evidence>